<dbReference type="AlphaFoldDB" id="A0A1E4R8Z5"/>
<keyword evidence="1" id="KW-0812">Transmembrane</keyword>
<evidence type="ECO:0000256" key="1">
    <source>
        <dbReference type="SAM" id="Phobius"/>
    </source>
</evidence>
<feature type="transmembrane region" description="Helical" evidence="1">
    <location>
        <begin position="12"/>
        <end position="32"/>
    </location>
</feature>
<reference evidence="2 3" key="1">
    <citation type="submission" date="2016-09" db="EMBL/GenBank/DDBJ databases">
        <title>Draft genome sequence of the soil isolate, Lysinibacillus fusiformis M5, a potential hypoxanthine producer.</title>
        <authorList>
            <person name="Gallegos-Monterrosa R."/>
            <person name="Maroti G."/>
            <person name="Balint B."/>
            <person name="Kovacs A.T."/>
        </authorList>
    </citation>
    <scope>NUCLEOTIDE SEQUENCE [LARGE SCALE GENOMIC DNA]</scope>
    <source>
        <strain evidence="2 3">M5</strain>
    </source>
</reference>
<sequence length="117" mass="13437">MEGVLMKLVLQISSFILFVTAIVFSLSQISILKEEKEDTEYWEEAAKEHYDNNLIEERYFAIKNIYSSHLTTTLVSTISMVLTGVFFLAIAKIIALLQDINSKVTNKPQEEEFELLN</sequence>
<feature type="transmembrane region" description="Helical" evidence="1">
    <location>
        <begin position="74"/>
        <end position="97"/>
    </location>
</feature>
<comment type="caution">
    <text evidence="2">The sequence shown here is derived from an EMBL/GenBank/DDBJ whole genome shotgun (WGS) entry which is preliminary data.</text>
</comment>
<name>A0A1E4R8Z5_9BACI</name>
<dbReference type="OrthoDB" id="2735433at2"/>
<evidence type="ECO:0000313" key="3">
    <source>
        <dbReference type="Proteomes" id="UP000094784"/>
    </source>
</evidence>
<accession>A0A1E4R8Z5</accession>
<keyword evidence="1" id="KW-0472">Membrane</keyword>
<dbReference type="EMBL" id="MECQ01000001">
    <property type="protein sequence ID" value="ODV56828.1"/>
    <property type="molecule type" value="Genomic_DNA"/>
</dbReference>
<protein>
    <submittedName>
        <fullName evidence="2">Uncharacterized protein</fullName>
    </submittedName>
</protein>
<gene>
    <name evidence="2" type="ORF">BG258_13440</name>
</gene>
<proteinExistence type="predicted"/>
<evidence type="ECO:0000313" key="2">
    <source>
        <dbReference type="EMBL" id="ODV56828.1"/>
    </source>
</evidence>
<dbReference type="Proteomes" id="UP000094784">
    <property type="component" value="Unassembled WGS sequence"/>
</dbReference>
<keyword evidence="1" id="KW-1133">Transmembrane helix</keyword>
<organism evidence="2 3">
    <name type="scientific">Lysinibacillus fusiformis</name>
    <dbReference type="NCBI Taxonomy" id="28031"/>
    <lineage>
        <taxon>Bacteria</taxon>
        <taxon>Bacillati</taxon>
        <taxon>Bacillota</taxon>
        <taxon>Bacilli</taxon>
        <taxon>Bacillales</taxon>
        <taxon>Bacillaceae</taxon>
        <taxon>Lysinibacillus</taxon>
    </lineage>
</organism>